<dbReference type="SUPFAM" id="SSF51735">
    <property type="entry name" value="NAD(P)-binding Rossmann-fold domains"/>
    <property type="match status" value="1"/>
</dbReference>
<dbReference type="Gene3D" id="3.40.50.720">
    <property type="entry name" value="NAD(P)-binding Rossmann-like Domain"/>
    <property type="match status" value="1"/>
</dbReference>
<dbReference type="Pfam" id="PF01370">
    <property type="entry name" value="Epimerase"/>
    <property type="match status" value="1"/>
</dbReference>
<dbReference type="InterPro" id="IPR036291">
    <property type="entry name" value="NAD(P)-bd_dom_sf"/>
</dbReference>
<dbReference type="EMBL" id="CP039396">
    <property type="protein sequence ID" value="QCD42066.1"/>
    <property type="molecule type" value="Genomic_DNA"/>
</dbReference>
<sequence length="335" mass="37267">MSKILVTGGCGMIGSNLVKRLVKEGHDVSIIDNLWRGKLEYLNDESGKPVIDIDSRFFNIDLSDGHADIDKIVNDNEYVIHLADIVAGIDYVFGNQGGLFRQNNLINTNLFASVRRAGKERIKGLIYVGTACSYPLTRQNSLDVVPLREDELFPALPESAYGWSKLMGQLEIGYLEKETGIPCCTLQFHNVYGSPCDFGERSQVIPALIRKAINYPNEEFIVWGSGKQGRAFLHVNDVVEALVRALDKGWGHGWIQIGPSVCTSIAEIAETVVKISGKDIKPFFDTTKPEGDKARSADYSKAKEILGWEPSVSLEDGLRQQYKWVENEIAKSNKQ</sequence>
<comment type="similarity">
    <text evidence="1">Belongs to the NAD(P)-dependent epimerase/dehydratase family.</text>
</comment>
<dbReference type="RefSeq" id="WP_123613485.1">
    <property type="nucleotide sequence ID" value="NZ_CAXHQF010000030.1"/>
</dbReference>
<evidence type="ECO:0000259" key="2">
    <source>
        <dbReference type="Pfam" id="PF01370"/>
    </source>
</evidence>
<feature type="domain" description="NAD-dependent epimerase/dehydratase" evidence="2">
    <location>
        <begin position="4"/>
        <end position="249"/>
    </location>
</feature>
<proteinExistence type="inferred from homology"/>
<dbReference type="KEGG" id="ddb:E7747_07135"/>
<evidence type="ECO:0000256" key="1">
    <source>
        <dbReference type="ARBA" id="ARBA00007637"/>
    </source>
</evidence>
<reference evidence="4" key="1">
    <citation type="submission" date="2019-02" db="EMBL/GenBank/DDBJ databases">
        <title>Isolation and identification of novel species under the genus Muribaculum.</title>
        <authorList>
            <person name="Miyake S."/>
            <person name="Ding Y."/>
            <person name="Low A."/>
            <person name="Soh M."/>
            <person name="Seedorf H."/>
        </authorList>
    </citation>
    <scope>NUCLEOTIDE SEQUENCE [LARGE SCALE GENOMIC DNA]</scope>
    <source>
        <strain evidence="4">H5</strain>
    </source>
</reference>
<organism evidence="3 4">
    <name type="scientific">Duncaniella dubosii</name>
    <dbReference type="NCBI Taxonomy" id="2518971"/>
    <lineage>
        <taxon>Bacteria</taxon>
        <taxon>Pseudomonadati</taxon>
        <taxon>Bacteroidota</taxon>
        <taxon>Bacteroidia</taxon>
        <taxon>Bacteroidales</taxon>
        <taxon>Muribaculaceae</taxon>
        <taxon>Duncaniella</taxon>
    </lineage>
</organism>
<dbReference type="PANTHER" id="PTHR43000">
    <property type="entry name" value="DTDP-D-GLUCOSE 4,6-DEHYDRATASE-RELATED"/>
    <property type="match status" value="1"/>
</dbReference>
<accession>A0A4P7W2A3</accession>
<protein>
    <submittedName>
        <fullName evidence="3">NAD-dependent epimerase/dehydratase family protein</fullName>
    </submittedName>
</protein>
<dbReference type="Gene3D" id="3.90.25.10">
    <property type="entry name" value="UDP-galactose 4-epimerase, domain 1"/>
    <property type="match status" value="1"/>
</dbReference>
<evidence type="ECO:0000313" key="4">
    <source>
        <dbReference type="Proteomes" id="UP000297149"/>
    </source>
</evidence>
<name>A0A4P7W2A3_9BACT</name>
<evidence type="ECO:0000313" key="3">
    <source>
        <dbReference type="EMBL" id="QCD42066.1"/>
    </source>
</evidence>
<dbReference type="AlphaFoldDB" id="A0A4P7W2A3"/>
<keyword evidence="4" id="KW-1185">Reference proteome</keyword>
<dbReference type="InterPro" id="IPR001509">
    <property type="entry name" value="Epimerase_deHydtase"/>
</dbReference>
<gene>
    <name evidence="3" type="ORF">E7747_07135</name>
</gene>
<dbReference type="Proteomes" id="UP000297149">
    <property type="component" value="Chromosome"/>
</dbReference>